<dbReference type="EMBL" id="SOYY01000013">
    <property type="protein sequence ID" value="KAA0712658.1"/>
    <property type="molecule type" value="Genomic_DNA"/>
</dbReference>
<name>A0A5A9NT59_9TELE</name>
<dbReference type="GO" id="GO:0005634">
    <property type="term" value="C:nucleus"/>
    <property type="evidence" value="ECO:0007669"/>
    <property type="project" value="UniProtKB-SubCell"/>
</dbReference>
<feature type="region of interest" description="Disordered" evidence="12">
    <location>
        <begin position="465"/>
        <end position="510"/>
    </location>
</feature>
<dbReference type="PROSITE" id="PS00028">
    <property type="entry name" value="ZINC_FINGER_C2H2_1"/>
    <property type="match status" value="3"/>
</dbReference>
<keyword evidence="9" id="KW-0804">Transcription</keyword>
<evidence type="ECO:0000256" key="11">
    <source>
        <dbReference type="PROSITE-ProRule" id="PRU00042"/>
    </source>
</evidence>
<feature type="compositionally biased region" description="Polar residues" evidence="12">
    <location>
        <begin position="926"/>
        <end position="940"/>
    </location>
</feature>
<dbReference type="SUPFAM" id="SSF57667">
    <property type="entry name" value="beta-beta-alpha zinc fingers"/>
    <property type="match status" value="4"/>
</dbReference>
<feature type="domain" description="C2H2-type" evidence="13">
    <location>
        <begin position="262"/>
        <end position="289"/>
    </location>
</feature>
<keyword evidence="5" id="KW-0862">Zinc</keyword>
<dbReference type="FunFam" id="3.30.160.60:FF:000082">
    <property type="entry name" value="Putative zinc finger E-box-binding homeobox 2"/>
    <property type="match status" value="1"/>
</dbReference>
<evidence type="ECO:0000256" key="12">
    <source>
        <dbReference type="SAM" id="MobiDB-lite"/>
    </source>
</evidence>
<dbReference type="PANTHER" id="PTHR24391:SF28">
    <property type="entry name" value="ZINC FINGER E-BOX-BINDING HOMEOBOX 2"/>
    <property type="match status" value="1"/>
</dbReference>
<proteinExistence type="predicted"/>
<keyword evidence="15" id="KW-1185">Reference proteome</keyword>
<dbReference type="InterPro" id="IPR008598">
    <property type="entry name" value="Di19_Zn-bd"/>
</dbReference>
<dbReference type="FunFam" id="3.30.160.60:FF:000145">
    <property type="entry name" value="Zinc finger protein 574"/>
    <property type="match status" value="1"/>
</dbReference>
<dbReference type="InterPro" id="IPR013087">
    <property type="entry name" value="Znf_C2H2_type"/>
</dbReference>
<keyword evidence="2" id="KW-0479">Metal-binding</keyword>
<gene>
    <name evidence="14" type="ORF">E1301_Tti004815</name>
</gene>
<comment type="caution">
    <text evidence="14">The sequence shown here is derived from an EMBL/GenBank/DDBJ whole genome shotgun (WGS) entry which is preliminary data.</text>
</comment>
<dbReference type="GO" id="GO:0000978">
    <property type="term" value="F:RNA polymerase II cis-regulatory region sequence-specific DNA binding"/>
    <property type="evidence" value="ECO:0007669"/>
    <property type="project" value="TreeGrafter"/>
</dbReference>
<feature type="region of interest" description="Disordered" evidence="12">
    <location>
        <begin position="612"/>
        <end position="632"/>
    </location>
</feature>
<dbReference type="Gene3D" id="3.30.160.60">
    <property type="entry name" value="Classic Zinc Finger"/>
    <property type="match status" value="6"/>
</dbReference>
<evidence type="ECO:0000256" key="1">
    <source>
        <dbReference type="ARBA" id="ARBA00004123"/>
    </source>
</evidence>
<dbReference type="GO" id="GO:0000122">
    <property type="term" value="P:negative regulation of transcription by RNA polymerase II"/>
    <property type="evidence" value="ECO:0007669"/>
    <property type="project" value="UniProtKB-ARBA"/>
</dbReference>
<dbReference type="GO" id="GO:0008270">
    <property type="term" value="F:zinc ion binding"/>
    <property type="evidence" value="ECO:0007669"/>
    <property type="project" value="UniProtKB-KW"/>
</dbReference>
<feature type="region of interest" description="Disordered" evidence="12">
    <location>
        <begin position="840"/>
        <end position="940"/>
    </location>
</feature>
<dbReference type="Pfam" id="PF00096">
    <property type="entry name" value="zf-C2H2"/>
    <property type="match status" value="3"/>
</dbReference>
<sequence length="940" mass="104698">MQRTMRSDRSLIYPSHPSASSPGNFCEDMAEKSRGKRRKQANPRRNQGDIERFLGSEGEDEGSVWGMDALDSRDVQDKISLTASESPELGSPAGCVSPPREGWRDIQTTDSKDPEPREHGMFGQADSRMLEEDPMGHRTGSHLLSPAHNGSVHSIHGLNGNMSPVCWSPGEHESPDGKDGVSLNSSRTPVQTCPYCQRTYRRDASLREHMKFCQEREGGDSVCPLCGYSTPYREQMERHLTLHNQSQEKNSMCDSAMENRKFKCDQCGKAFKYKHHLKEHLRIHSGEKPYECTNCKKRFSHSGSYSSHLSSKKCLSGGTTGNGAHFNGNSHPAYLFLPPTSPPVLCGRNSITGKGSPYGPLHIDQLTSPDSAVAAELSRSWDPTADLAMRTGVFKGTTLLPLLQSGTKFEQLLQEMLRREVAEQGQKAGEVLFAGVSCRWCSQVFPSEATLAHHELYQCRCKDAAGSPQSHRHRAESPLNFSRPSNVPYDAQTSPKNTVPYRDLSSPQRAWHSVPQQILVPLPTPIQLSQDSPKHKHWPNEENSPSKPKPVDPTSPSGPERRQTIASRFGSPRGMDLFVNSTSPHQPRHRLLGLEVVQSEPLDLSIPKAHSLPRESKNQTCNGFSPHREGRDNGNMFMPQQVGGAYALSPLFANTVFSNYPLFNHIIPGSLAGMGHNGLTSLPLTTPATSPGFISTVAFMPEAESESWMKRIQHERHSMMNEVMNRGGLEYLTLMEDGLDGDVGPGRKRLKKTEEGLYACDICDKTFQKSSSLLRHKYEHTGKRPHECQICKKAFKHKHHLIEHSRLHSGEKPYQCDKCGKRFSHSGSYSQHMNHRYAFCSRDGDPDAPEEENPVFEPSAGTDVRVSTLEDSGAYLSDSSIEEAPLDEDEEEENSLNKHLQEKSMMTGSKDTAGESEENQVKTEQNEYMQITNDTGTETE</sequence>
<keyword evidence="7" id="KW-0238">DNA-binding</keyword>
<feature type="compositionally biased region" description="Acidic residues" evidence="12">
    <location>
        <begin position="880"/>
        <end position="894"/>
    </location>
</feature>
<evidence type="ECO:0000256" key="8">
    <source>
        <dbReference type="ARBA" id="ARBA00023155"/>
    </source>
</evidence>
<evidence type="ECO:0000256" key="7">
    <source>
        <dbReference type="ARBA" id="ARBA00023125"/>
    </source>
</evidence>
<evidence type="ECO:0000256" key="5">
    <source>
        <dbReference type="ARBA" id="ARBA00022833"/>
    </source>
</evidence>
<evidence type="ECO:0000256" key="6">
    <source>
        <dbReference type="ARBA" id="ARBA00023015"/>
    </source>
</evidence>
<feature type="domain" description="C2H2-type" evidence="13">
    <location>
        <begin position="814"/>
        <end position="833"/>
    </location>
</feature>
<dbReference type="InterPro" id="IPR051574">
    <property type="entry name" value="ZnF_E-box_Homeobox"/>
</dbReference>
<organism evidence="14 15">
    <name type="scientific">Triplophysa tibetana</name>
    <dbReference type="NCBI Taxonomy" id="1572043"/>
    <lineage>
        <taxon>Eukaryota</taxon>
        <taxon>Metazoa</taxon>
        <taxon>Chordata</taxon>
        <taxon>Craniata</taxon>
        <taxon>Vertebrata</taxon>
        <taxon>Euteleostomi</taxon>
        <taxon>Actinopterygii</taxon>
        <taxon>Neopterygii</taxon>
        <taxon>Teleostei</taxon>
        <taxon>Ostariophysi</taxon>
        <taxon>Cypriniformes</taxon>
        <taxon>Nemacheilidae</taxon>
        <taxon>Triplophysa</taxon>
    </lineage>
</organism>
<keyword evidence="8" id="KW-0371">Homeobox</keyword>
<dbReference type="InterPro" id="IPR036236">
    <property type="entry name" value="Znf_C2H2_sf"/>
</dbReference>
<feature type="domain" description="C2H2-type" evidence="13">
    <location>
        <begin position="786"/>
        <end position="813"/>
    </location>
</feature>
<feature type="compositionally biased region" description="Basic and acidic residues" evidence="12">
    <location>
        <begin position="110"/>
        <end position="120"/>
    </location>
</feature>
<evidence type="ECO:0000256" key="9">
    <source>
        <dbReference type="ARBA" id="ARBA00023163"/>
    </source>
</evidence>
<evidence type="ECO:0000256" key="4">
    <source>
        <dbReference type="ARBA" id="ARBA00022771"/>
    </source>
</evidence>
<reference evidence="14 15" key="1">
    <citation type="journal article" date="2019" name="Mol. Ecol. Resour.">
        <title>Chromosome-level genome assembly of Triplophysa tibetana, a fish adapted to the harsh high-altitude environment of the Tibetan Plateau.</title>
        <authorList>
            <person name="Yang X."/>
            <person name="Liu H."/>
            <person name="Ma Z."/>
            <person name="Zou Y."/>
            <person name="Zou M."/>
            <person name="Mao Y."/>
            <person name="Li X."/>
            <person name="Wang H."/>
            <person name="Chen T."/>
            <person name="Wang W."/>
            <person name="Yang R."/>
        </authorList>
    </citation>
    <scope>NUCLEOTIDE SEQUENCE [LARGE SCALE GENOMIC DNA]</scope>
    <source>
        <strain evidence="14">TTIB1903HZAU</strain>
        <tissue evidence="14">Muscle</tissue>
    </source>
</reference>
<keyword evidence="4 11" id="KW-0863">Zinc-finger</keyword>
<comment type="subcellular location">
    <subcellularLocation>
        <location evidence="1">Nucleus</location>
    </subcellularLocation>
</comment>
<dbReference type="Proteomes" id="UP000324632">
    <property type="component" value="Chromosome 13"/>
</dbReference>
<dbReference type="Pfam" id="PF05605">
    <property type="entry name" value="zf-Di19"/>
    <property type="match status" value="1"/>
</dbReference>
<accession>A0A5A9NT59</accession>
<dbReference type="PROSITE" id="PS50157">
    <property type="entry name" value="ZINC_FINGER_C2H2_2"/>
    <property type="match status" value="4"/>
</dbReference>
<evidence type="ECO:0000259" key="13">
    <source>
        <dbReference type="PROSITE" id="PS50157"/>
    </source>
</evidence>
<feature type="domain" description="C2H2-type" evidence="13">
    <location>
        <begin position="758"/>
        <end position="785"/>
    </location>
</feature>
<keyword evidence="3" id="KW-0677">Repeat</keyword>
<dbReference type="SMART" id="SM00355">
    <property type="entry name" value="ZnF_C2H2"/>
    <property type="match status" value="8"/>
</dbReference>
<evidence type="ECO:0000313" key="15">
    <source>
        <dbReference type="Proteomes" id="UP000324632"/>
    </source>
</evidence>
<dbReference type="AlphaFoldDB" id="A0A5A9NT59"/>
<evidence type="ECO:0000313" key="14">
    <source>
        <dbReference type="EMBL" id="KAA0712658.1"/>
    </source>
</evidence>
<dbReference type="PANTHER" id="PTHR24391">
    <property type="entry name" value="HISTONE H4 TRANSCRIPTION FACTOR-RELATED"/>
    <property type="match status" value="1"/>
</dbReference>
<evidence type="ECO:0000256" key="3">
    <source>
        <dbReference type="ARBA" id="ARBA00022737"/>
    </source>
</evidence>
<feature type="region of interest" description="Disordered" evidence="12">
    <location>
        <begin position="526"/>
        <end position="586"/>
    </location>
</feature>
<evidence type="ECO:0000256" key="2">
    <source>
        <dbReference type="ARBA" id="ARBA00022723"/>
    </source>
</evidence>
<keyword evidence="10" id="KW-0539">Nucleus</keyword>
<evidence type="ECO:0000256" key="10">
    <source>
        <dbReference type="ARBA" id="ARBA00023242"/>
    </source>
</evidence>
<feature type="compositionally biased region" description="Polar residues" evidence="12">
    <location>
        <begin position="479"/>
        <end position="497"/>
    </location>
</feature>
<protein>
    <submittedName>
        <fullName evidence="14">Zinc finger protein</fullName>
    </submittedName>
</protein>
<keyword evidence="6" id="KW-0805">Transcription regulation</keyword>
<dbReference type="FunFam" id="3.30.160.60:FF:000744">
    <property type="entry name" value="zinc finger E-box-binding homeobox 1"/>
    <property type="match status" value="1"/>
</dbReference>
<dbReference type="GO" id="GO:0000981">
    <property type="term" value="F:DNA-binding transcription factor activity, RNA polymerase II-specific"/>
    <property type="evidence" value="ECO:0007669"/>
    <property type="project" value="TreeGrafter"/>
</dbReference>
<feature type="region of interest" description="Disordered" evidence="12">
    <location>
        <begin position="1"/>
        <end position="121"/>
    </location>
</feature>
<dbReference type="FunFam" id="3.30.160.60:FF:000013">
    <property type="entry name" value="Putative zinc finger E-box-binding homeobox 2"/>
    <property type="match status" value="2"/>
</dbReference>